<dbReference type="Gene3D" id="3.90.320.10">
    <property type="match status" value="1"/>
</dbReference>
<evidence type="ECO:0000313" key="20">
    <source>
        <dbReference type="Proteomes" id="UP000561011"/>
    </source>
</evidence>
<evidence type="ECO:0000256" key="4">
    <source>
        <dbReference type="ARBA" id="ARBA00022763"/>
    </source>
</evidence>
<dbReference type="GO" id="GO:0043138">
    <property type="term" value="F:3'-5' DNA helicase activity"/>
    <property type="evidence" value="ECO:0007669"/>
    <property type="project" value="UniProtKB-EC"/>
</dbReference>
<dbReference type="GO" id="GO:0005524">
    <property type="term" value="F:ATP binding"/>
    <property type="evidence" value="ECO:0007669"/>
    <property type="project" value="UniProtKB-UniRule"/>
</dbReference>
<dbReference type="EMBL" id="JACBYE010000003">
    <property type="protein sequence ID" value="NYS92342.1"/>
    <property type="molecule type" value="Genomic_DNA"/>
</dbReference>
<evidence type="ECO:0000259" key="17">
    <source>
        <dbReference type="PROSITE" id="PS51198"/>
    </source>
</evidence>
<dbReference type="InterPro" id="IPR038726">
    <property type="entry name" value="PDDEXK_AddAB-type"/>
</dbReference>
<dbReference type="PROSITE" id="PS51217">
    <property type="entry name" value="UVRD_HELICASE_CTER"/>
    <property type="match status" value="1"/>
</dbReference>
<evidence type="ECO:0000259" key="18">
    <source>
        <dbReference type="PROSITE" id="PS51217"/>
    </source>
</evidence>
<comment type="similarity">
    <text evidence="1">Belongs to the helicase family. UvrD subfamily.</text>
</comment>
<evidence type="ECO:0000256" key="13">
    <source>
        <dbReference type="ARBA" id="ARBA00034808"/>
    </source>
</evidence>
<dbReference type="CDD" id="cd17932">
    <property type="entry name" value="DEXQc_UvrD"/>
    <property type="match status" value="1"/>
</dbReference>
<dbReference type="GO" id="GO:0033202">
    <property type="term" value="C:DNA helicase complex"/>
    <property type="evidence" value="ECO:0007669"/>
    <property type="project" value="TreeGrafter"/>
</dbReference>
<dbReference type="Pfam" id="PF12705">
    <property type="entry name" value="PDDEXK_1"/>
    <property type="match status" value="1"/>
</dbReference>
<feature type="region of interest" description="Disordered" evidence="16">
    <location>
        <begin position="870"/>
        <end position="890"/>
    </location>
</feature>
<dbReference type="Gene3D" id="3.30.160.800">
    <property type="match status" value="1"/>
</dbReference>
<dbReference type="Pfam" id="PF13361">
    <property type="entry name" value="UvrD_C"/>
    <property type="match status" value="2"/>
</dbReference>
<keyword evidence="4" id="KW-0227">DNA damage</keyword>
<comment type="caution">
    <text evidence="19">The sequence shown here is derived from an EMBL/GenBank/DDBJ whole genome shotgun (WGS) entry which is preliminary data.</text>
</comment>
<dbReference type="PANTHER" id="PTHR11070">
    <property type="entry name" value="UVRD / RECB / PCRA DNA HELICASE FAMILY MEMBER"/>
    <property type="match status" value="1"/>
</dbReference>
<dbReference type="GO" id="GO:0005829">
    <property type="term" value="C:cytosol"/>
    <property type="evidence" value="ECO:0007669"/>
    <property type="project" value="TreeGrafter"/>
</dbReference>
<evidence type="ECO:0000256" key="16">
    <source>
        <dbReference type="SAM" id="MobiDB-lite"/>
    </source>
</evidence>
<evidence type="ECO:0000313" key="19">
    <source>
        <dbReference type="EMBL" id="NYS92342.1"/>
    </source>
</evidence>
<dbReference type="AlphaFoldDB" id="A0A853ERI0"/>
<comment type="catalytic activity">
    <reaction evidence="12">
        <text>Couples ATP hydrolysis with the unwinding of duplex DNA by translocating in the 3'-5' direction.</text>
        <dbReference type="EC" id="5.6.2.4"/>
    </reaction>
</comment>
<evidence type="ECO:0000256" key="8">
    <source>
        <dbReference type="ARBA" id="ARBA00022840"/>
    </source>
</evidence>
<keyword evidence="5 15" id="KW-0378">Hydrolase</keyword>
<accession>A0A853ERI0</accession>
<feature type="binding site" evidence="15">
    <location>
        <begin position="76"/>
        <end position="83"/>
    </location>
    <ligand>
        <name>ATP</name>
        <dbReference type="ChEBI" id="CHEBI:30616"/>
    </ligand>
</feature>
<keyword evidence="10" id="KW-0234">DNA repair</keyword>
<evidence type="ECO:0000256" key="6">
    <source>
        <dbReference type="ARBA" id="ARBA00022806"/>
    </source>
</evidence>
<dbReference type="InterPro" id="IPR000212">
    <property type="entry name" value="DNA_helicase_UvrD/REP"/>
</dbReference>
<evidence type="ECO:0000256" key="3">
    <source>
        <dbReference type="ARBA" id="ARBA00022741"/>
    </source>
</evidence>
<dbReference type="RefSeq" id="WP_179912232.1">
    <property type="nucleotide sequence ID" value="NZ_JACBYE010000003.1"/>
</dbReference>
<keyword evidence="3 15" id="KW-0547">Nucleotide-binding</keyword>
<keyword evidence="9" id="KW-0238">DNA-binding</keyword>
<evidence type="ECO:0000256" key="7">
    <source>
        <dbReference type="ARBA" id="ARBA00022839"/>
    </source>
</evidence>
<dbReference type="Gene3D" id="1.10.10.160">
    <property type="match status" value="1"/>
</dbReference>
<evidence type="ECO:0000256" key="14">
    <source>
        <dbReference type="ARBA" id="ARBA00048988"/>
    </source>
</evidence>
<dbReference type="InterPro" id="IPR011604">
    <property type="entry name" value="PDDEXK-like_dom_sf"/>
</dbReference>
<keyword evidence="7" id="KW-0269">Exonuclease</keyword>
<keyword evidence="11" id="KW-0413">Isomerase</keyword>
<feature type="domain" description="UvrD-like helicase ATP-binding" evidence="17">
    <location>
        <begin position="55"/>
        <end position="386"/>
    </location>
</feature>
<keyword evidence="6 15" id="KW-0347">Helicase</keyword>
<sequence length="1168" mass="124974">MTVPAGDRPDLNAGDRLDRSAGHRSNLDAGDRPDQSAGHRPTLSAADIADLLGQHRPTDEQAAVIEAPMAPMLVVAGAGSGKTETMSARVVWLIANGFVEPQEVLGLTFTRKAAGELSDRVGRRLRQLRRSRAGSGGSALDALDRPTISTYNSYAASLVKDHGLRIGREPGARLLSEASSWQVASDVVESWHGDLGTDAAVSTVVSAVLDLSNALSEHLLTVTEARDQIETLVDQIVTTPFGGKRRSLHADLGKLARSLGERHALLEVVDAFQRRKRTMDAVDFGDQVSLAAQLALEVDAVAAGERARYSVVLLDEYQDTSYAQIRLLSALFGDGHPVTAVGDPNQSIYGWRGASASGPARFPGQFRDADGRPAVVHRLSTSWRNDLAILDVANTTSRPLYLADPDNSLPSLDPRPTAGLGSVHGVYAATIEEEASAIAEFVAKRWAPGQTTAAVLCRARSQFPAIEAALRGRGLPVEVVGLGGLLTTPEVVDLVALLEVVHDPSRGDSLMRLLTGPRLNLGASDLHALASRSAELGRRTRADRPVEGDISDDRSIVDALDDLPPEGWTGPDGRSFTTAGWTRLRSLAAMLRELRALTYLSLPELVDRAERALGLDIEMALVAARSRDDARAGRPTADPRGRAHLDAFRDVAATFSDTSQLATLGAFLAWLATAEKRERGLDRPAGTPDPEAVQLITVHASKGLEWDVVAVPGLVDGAFPSTRASTDKGPTSSGWLTGLGELPFPLRGDAQDLPELSLGGAEDSAELNARLVDFRARCGEHEVAEERRLAYVAFTRARSDLLLTGAWWRSASKPATPSIFLAELHEAGVLAEFTVAEQPEPSATNPREELTNEAVWPPLEADEARHGDLAQSPLAGKGAPSGGAGPQTDPLEVLRNARDHVLDALVDVTHEPAPASVEPVIGRDGTDLTELSEILLAERMTRRSAATAMDFPAHVSASGLVEIAKDRGAYALALRRPVPRQPSVHSRRGTAFHLWVERRYGATSLFDLDDMPGADDDLVDEDTALSDLQRTFEASEWAELTPLAVEVGIDTMIAGVITRTRIDAVFVDPARPGADGRAPGVVVVDWKTGRVPRDLEAARAREVQLAVYRLAWSQWSGTPLEDVSAAFYYVADDTTVRPGRLAGLAELEALVRGDGQRSDVEPSGSPRG</sequence>
<dbReference type="GO" id="GO:0004527">
    <property type="term" value="F:exonuclease activity"/>
    <property type="evidence" value="ECO:0007669"/>
    <property type="project" value="UniProtKB-KW"/>
</dbReference>
<dbReference type="GO" id="GO:0000725">
    <property type="term" value="P:recombinational repair"/>
    <property type="evidence" value="ECO:0007669"/>
    <property type="project" value="TreeGrafter"/>
</dbReference>
<proteinExistence type="inferred from homology"/>
<dbReference type="GO" id="GO:0003677">
    <property type="term" value="F:DNA binding"/>
    <property type="evidence" value="ECO:0007669"/>
    <property type="project" value="UniProtKB-KW"/>
</dbReference>
<keyword evidence="20" id="KW-1185">Reference proteome</keyword>
<dbReference type="PANTHER" id="PTHR11070:SF55">
    <property type="entry name" value="DNA 3'-5' HELICASE"/>
    <property type="match status" value="1"/>
</dbReference>
<evidence type="ECO:0000256" key="12">
    <source>
        <dbReference type="ARBA" id="ARBA00034617"/>
    </source>
</evidence>
<evidence type="ECO:0000256" key="1">
    <source>
        <dbReference type="ARBA" id="ARBA00009922"/>
    </source>
</evidence>
<dbReference type="Gene3D" id="3.40.50.300">
    <property type="entry name" value="P-loop containing nucleotide triphosphate hydrolases"/>
    <property type="match status" value="2"/>
</dbReference>
<dbReference type="Proteomes" id="UP000561011">
    <property type="component" value="Unassembled WGS sequence"/>
</dbReference>
<feature type="compositionally biased region" description="Basic and acidic residues" evidence="16">
    <location>
        <begin position="7"/>
        <end position="34"/>
    </location>
</feature>
<protein>
    <recommendedName>
        <fullName evidence="13">DNA 3'-5' helicase</fullName>
        <ecNumber evidence="13">5.6.2.4</ecNumber>
    </recommendedName>
</protein>
<evidence type="ECO:0000256" key="9">
    <source>
        <dbReference type="ARBA" id="ARBA00023125"/>
    </source>
</evidence>
<comment type="catalytic activity">
    <reaction evidence="14">
        <text>ATP + H2O = ADP + phosphate + H(+)</text>
        <dbReference type="Rhea" id="RHEA:13065"/>
        <dbReference type="ChEBI" id="CHEBI:15377"/>
        <dbReference type="ChEBI" id="CHEBI:15378"/>
        <dbReference type="ChEBI" id="CHEBI:30616"/>
        <dbReference type="ChEBI" id="CHEBI:43474"/>
        <dbReference type="ChEBI" id="CHEBI:456216"/>
        <dbReference type="EC" id="5.6.2.4"/>
    </reaction>
</comment>
<dbReference type="InterPro" id="IPR014016">
    <property type="entry name" value="UvrD-like_ATP-bd"/>
</dbReference>
<dbReference type="InterPro" id="IPR027417">
    <property type="entry name" value="P-loop_NTPase"/>
</dbReference>
<organism evidence="19 20">
    <name type="scientific">Sanguibacter inulinus</name>
    <dbReference type="NCBI Taxonomy" id="60922"/>
    <lineage>
        <taxon>Bacteria</taxon>
        <taxon>Bacillati</taxon>
        <taxon>Actinomycetota</taxon>
        <taxon>Actinomycetes</taxon>
        <taxon>Micrococcales</taxon>
        <taxon>Sanguibacteraceae</taxon>
        <taxon>Sanguibacter</taxon>
    </lineage>
</organism>
<dbReference type="InterPro" id="IPR013986">
    <property type="entry name" value="DExx_box_DNA_helicase_dom_sf"/>
</dbReference>
<dbReference type="EC" id="5.6.2.4" evidence="13"/>
<dbReference type="InterPro" id="IPR014017">
    <property type="entry name" value="DNA_helicase_UvrD-like_C"/>
</dbReference>
<name>A0A853ERI0_9MICO</name>
<evidence type="ECO:0000256" key="11">
    <source>
        <dbReference type="ARBA" id="ARBA00023235"/>
    </source>
</evidence>
<dbReference type="Pfam" id="PF00580">
    <property type="entry name" value="UvrD-helicase"/>
    <property type="match status" value="1"/>
</dbReference>
<evidence type="ECO:0000256" key="5">
    <source>
        <dbReference type="ARBA" id="ARBA00022801"/>
    </source>
</evidence>
<feature type="region of interest" description="Disordered" evidence="16">
    <location>
        <begin position="1"/>
        <end position="40"/>
    </location>
</feature>
<dbReference type="Gene3D" id="1.10.486.10">
    <property type="entry name" value="PCRA, domain 4"/>
    <property type="match status" value="1"/>
</dbReference>
<keyword evidence="2" id="KW-0540">Nuclease</keyword>
<evidence type="ECO:0000256" key="2">
    <source>
        <dbReference type="ARBA" id="ARBA00022722"/>
    </source>
</evidence>
<evidence type="ECO:0000256" key="10">
    <source>
        <dbReference type="ARBA" id="ARBA00023204"/>
    </source>
</evidence>
<dbReference type="SUPFAM" id="SSF52540">
    <property type="entry name" value="P-loop containing nucleoside triphosphate hydrolases"/>
    <property type="match status" value="1"/>
</dbReference>
<evidence type="ECO:0000256" key="15">
    <source>
        <dbReference type="PROSITE-ProRule" id="PRU00560"/>
    </source>
</evidence>
<reference evidence="19 20" key="1">
    <citation type="submission" date="2020-07" db="EMBL/GenBank/DDBJ databases">
        <title>MOT database genomes.</title>
        <authorList>
            <person name="Joseph S."/>
            <person name="Aduse-Opoku J."/>
            <person name="Hashim A."/>
            <person name="Wade W."/>
            <person name="Curtis M."/>
        </authorList>
    </citation>
    <scope>NUCLEOTIDE SEQUENCE [LARGE SCALE GENOMIC DNA]</scope>
    <source>
        <strain evidence="19 20">DSM 100099</strain>
    </source>
</reference>
<keyword evidence="8 15" id="KW-0067">ATP-binding</keyword>
<feature type="domain" description="UvrD-like helicase C-terminal" evidence="18">
    <location>
        <begin position="387"/>
        <end position="703"/>
    </location>
</feature>
<gene>
    <name evidence="19" type="ORF">HZZ10_02175</name>
</gene>
<dbReference type="PROSITE" id="PS51198">
    <property type="entry name" value="UVRD_HELICASE_ATP_BIND"/>
    <property type="match status" value="1"/>
</dbReference>